<proteinExistence type="predicted"/>
<evidence type="ECO:0000313" key="1">
    <source>
        <dbReference type="EMBL" id="BBO67847.1"/>
    </source>
</evidence>
<keyword evidence="2" id="KW-1185">Reference proteome</keyword>
<sequence length="75" mass="8055">MRMGITGFIASPGASPSCNRPQSKHRCKALGMQADCLFLFAIGVAFGIGNEEGDWAFSDPDSDNDFPHKIRVLPG</sequence>
<dbReference type="AlphaFoldDB" id="A0A5K7YT88"/>
<reference evidence="1 2" key="1">
    <citation type="submission" date="2019-11" db="EMBL/GenBank/DDBJ databases">
        <title>Comparative genomics of hydrocarbon-degrading Desulfosarcina strains.</title>
        <authorList>
            <person name="Watanabe M."/>
            <person name="Kojima H."/>
            <person name="Fukui M."/>
        </authorList>
    </citation>
    <scope>NUCLEOTIDE SEQUENCE [LARGE SCALE GENOMIC DNA]</scope>
    <source>
        <strain evidence="1 2">PL12</strain>
    </source>
</reference>
<dbReference type="Proteomes" id="UP000427906">
    <property type="component" value="Chromosome"/>
</dbReference>
<gene>
    <name evidence="1" type="ORF">DSCA_17770</name>
</gene>
<accession>A0A5K7YT88</accession>
<dbReference type="EMBL" id="AP021874">
    <property type="protein sequence ID" value="BBO67847.1"/>
    <property type="molecule type" value="Genomic_DNA"/>
</dbReference>
<evidence type="ECO:0000313" key="2">
    <source>
        <dbReference type="Proteomes" id="UP000427906"/>
    </source>
</evidence>
<dbReference type="KEGG" id="dalk:DSCA_17770"/>
<protein>
    <submittedName>
        <fullName evidence="1">Uncharacterized protein</fullName>
    </submittedName>
</protein>
<name>A0A5K7YT88_9BACT</name>
<organism evidence="1 2">
    <name type="scientific">Desulfosarcina alkanivorans</name>
    <dbReference type="NCBI Taxonomy" id="571177"/>
    <lineage>
        <taxon>Bacteria</taxon>
        <taxon>Pseudomonadati</taxon>
        <taxon>Thermodesulfobacteriota</taxon>
        <taxon>Desulfobacteria</taxon>
        <taxon>Desulfobacterales</taxon>
        <taxon>Desulfosarcinaceae</taxon>
        <taxon>Desulfosarcina</taxon>
    </lineage>
</organism>